<feature type="region of interest" description="Disordered" evidence="1">
    <location>
        <begin position="1"/>
        <end position="57"/>
    </location>
</feature>
<sequence>SWTDSKVGPRSRVAVRTKSLPRLEPCDEGSKSEIRGVGEGIEGKKSGSRGRKNRSTYCQRTLELHMNGPA</sequence>
<gene>
    <name evidence="2" type="ORF">AVEN_147785_1</name>
</gene>
<feature type="non-terminal residue" evidence="2">
    <location>
        <position position="1"/>
    </location>
</feature>
<evidence type="ECO:0000313" key="2">
    <source>
        <dbReference type="EMBL" id="GBO39365.1"/>
    </source>
</evidence>
<evidence type="ECO:0000256" key="1">
    <source>
        <dbReference type="SAM" id="MobiDB-lite"/>
    </source>
</evidence>
<feature type="compositionally biased region" description="Basic and acidic residues" evidence="1">
    <location>
        <begin position="24"/>
        <end position="45"/>
    </location>
</feature>
<keyword evidence="3" id="KW-1185">Reference proteome</keyword>
<comment type="caution">
    <text evidence="2">The sequence shown here is derived from an EMBL/GenBank/DDBJ whole genome shotgun (WGS) entry which is preliminary data.</text>
</comment>
<protein>
    <submittedName>
        <fullName evidence="2">Uncharacterized protein</fullName>
    </submittedName>
</protein>
<dbReference type="Proteomes" id="UP000499080">
    <property type="component" value="Unassembled WGS sequence"/>
</dbReference>
<proteinExistence type="predicted"/>
<dbReference type="AlphaFoldDB" id="A0A4Y2WPC6"/>
<name>A0A4Y2WPC6_ARAVE</name>
<reference evidence="2 3" key="1">
    <citation type="journal article" date="2019" name="Sci. Rep.">
        <title>Orb-weaving spider Araneus ventricosus genome elucidates the spidroin gene catalogue.</title>
        <authorList>
            <person name="Kono N."/>
            <person name="Nakamura H."/>
            <person name="Ohtoshi R."/>
            <person name="Moran D.A.P."/>
            <person name="Shinohara A."/>
            <person name="Yoshida Y."/>
            <person name="Fujiwara M."/>
            <person name="Mori M."/>
            <person name="Tomita M."/>
            <person name="Arakawa K."/>
        </authorList>
    </citation>
    <scope>NUCLEOTIDE SEQUENCE [LARGE SCALE GENOMIC DNA]</scope>
</reference>
<evidence type="ECO:0000313" key="3">
    <source>
        <dbReference type="Proteomes" id="UP000499080"/>
    </source>
</evidence>
<accession>A0A4Y2WPC6</accession>
<dbReference type="EMBL" id="BGPR01064393">
    <property type="protein sequence ID" value="GBO39365.1"/>
    <property type="molecule type" value="Genomic_DNA"/>
</dbReference>
<organism evidence="2 3">
    <name type="scientific">Araneus ventricosus</name>
    <name type="common">Orbweaver spider</name>
    <name type="synonym">Epeira ventricosa</name>
    <dbReference type="NCBI Taxonomy" id="182803"/>
    <lineage>
        <taxon>Eukaryota</taxon>
        <taxon>Metazoa</taxon>
        <taxon>Ecdysozoa</taxon>
        <taxon>Arthropoda</taxon>
        <taxon>Chelicerata</taxon>
        <taxon>Arachnida</taxon>
        <taxon>Araneae</taxon>
        <taxon>Araneomorphae</taxon>
        <taxon>Entelegynae</taxon>
        <taxon>Araneoidea</taxon>
        <taxon>Araneidae</taxon>
        <taxon>Araneus</taxon>
    </lineage>
</organism>